<reference evidence="3 4" key="1">
    <citation type="submission" date="2011-08" db="EMBL/GenBank/DDBJ databases">
        <title>The Genome Sequence of Clostridium citroniae WAL-17108.</title>
        <authorList>
            <consortium name="The Broad Institute Genome Sequencing Platform"/>
            <person name="Earl A."/>
            <person name="Ward D."/>
            <person name="Feldgarden M."/>
            <person name="Gevers D."/>
            <person name="Finegold S.M."/>
            <person name="Summanen P.H."/>
            <person name="Molitoris D.R."/>
            <person name="Vaisanen M.L."/>
            <person name="Daigneault M."/>
            <person name="Allen-Vercoe E."/>
            <person name="Young S.K."/>
            <person name="Zeng Q."/>
            <person name="Gargeya S."/>
            <person name="Fitzgerald M."/>
            <person name="Haas B."/>
            <person name="Abouelleil A."/>
            <person name="Alvarado L."/>
            <person name="Arachchi H.M."/>
            <person name="Berlin A."/>
            <person name="Brown A."/>
            <person name="Chapman S.B."/>
            <person name="Chen Z."/>
            <person name="Dunbar C."/>
            <person name="Freedman E."/>
            <person name="Gearin G."/>
            <person name="Gellesch M."/>
            <person name="Goldberg J."/>
            <person name="Griggs A."/>
            <person name="Gujja S."/>
            <person name="Heiman D."/>
            <person name="Howarth C."/>
            <person name="Larson L."/>
            <person name="Lui A."/>
            <person name="MacDonald P.J.P."/>
            <person name="Montmayeur A."/>
            <person name="Murphy C."/>
            <person name="Neiman D."/>
            <person name="Pearson M."/>
            <person name="Priest M."/>
            <person name="Roberts A."/>
            <person name="Saif S."/>
            <person name="Shea T."/>
            <person name="Shenoy N."/>
            <person name="Sisk P."/>
            <person name="Stolte C."/>
            <person name="Sykes S."/>
            <person name="Wortman J."/>
            <person name="Nusbaum C."/>
            <person name="Birren B."/>
        </authorList>
    </citation>
    <scope>NUCLEOTIDE SEQUENCE [LARGE SCALE GENOMIC DNA]</scope>
    <source>
        <strain evidence="3 4">WAL-17108</strain>
    </source>
</reference>
<sequence>MRRICICTTVSITMKTFVVETAKYLHEKCGYDITLICNEDKKFEESLPEYLHFIPVHMARGIDFSAIKSIKQFTRIFKEQKFDMVQYSTPNAACYASIAAQKAKIPVRLYCQWGIRYVGLSGISRKIFKYIEKIVCRNSTDIRAVSQMNKEFAVSEGLYPREKAVVVGKGGTIGVDMKRYDIDKKSEYREKIRAQNGIGREDFVCGFAGRVSADKGCTELLTAFQKVAESNSKAKLFIVGPIESNCGVPLNIITWAKESEQVIMTGMVEGSKMNEYYCAMDVLVHPTYREGFGMVLQEAGALGLAMITTKIPGASEVMEDGISCLLVEPKNTEELRISMLELVENRAKAAEFGNAAYERTKKYYDRPIMLENQRKDYETLLK</sequence>
<dbReference type="AlphaFoldDB" id="G5HMF8"/>
<dbReference type="Gene3D" id="3.40.50.2000">
    <property type="entry name" value="Glycogen Phosphorylase B"/>
    <property type="match status" value="2"/>
</dbReference>
<dbReference type="Pfam" id="PF13477">
    <property type="entry name" value="Glyco_trans_4_2"/>
    <property type="match status" value="1"/>
</dbReference>
<dbReference type="PANTHER" id="PTHR45947:SF3">
    <property type="entry name" value="SULFOQUINOVOSYL TRANSFERASE SQD2"/>
    <property type="match status" value="1"/>
</dbReference>
<comment type="caution">
    <text evidence="3">The sequence shown here is derived from an EMBL/GenBank/DDBJ whole genome shotgun (WGS) entry which is preliminary data.</text>
</comment>
<dbReference type="InterPro" id="IPR001296">
    <property type="entry name" value="Glyco_trans_1"/>
</dbReference>
<dbReference type="PATRIC" id="fig|742733.3.peg.3912"/>
<dbReference type="GO" id="GO:0016757">
    <property type="term" value="F:glycosyltransferase activity"/>
    <property type="evidence" value="ECO:0007669"/>
    <property type="project" value="InterPro"/>
</dbReference>
<dbReference type="InterPro" id="IPR028098">
    <property type="entry name" value="Glyco_trans_4-like_N"/>
</dbReference>
<dbReference type="SUPFAM" id="SSF53756">
    <property type="entry name" value="UDP-Glycosyltransferase/glycogen phosphorylase"/>
    <property type="match status" value="1"/>
</dbReference>
<name>G5HMF8_9FIRM</name>
<protein>
    <recommendedName>
        <fullName evidence="5">Glycosyl transferase family 1 domain-containing protein</fullName>
    </recommendedName>
</protein>
<feature type="domain" description="Glycosyltransferase subfamily 4-like N-terminal" evidence="2">
    <location>
        <begin position="11"/>
        <end position="143"/>
    </location>
</feature>
<organism evidence="3 4">
    <name type="scientific">[Clostridium] citroniae WAL-17108</name>
    <dbReference type="NCBI Taxonomy" id="742733"/>
    <lineage>
        <taxon>Bacteria</taxon>
        <taxon>Bacillati</taxon>
        <taxon>Bacillota</taxon>
        <taxon>Clostridia</taxon>
        <taxon>Lachnospirales</taxon>
        <taxon>Lachnospiraceae</taxon>
        <taxon>Enterocloster</taxon>
    </lineage>
</organism>
<evidence type="ECO:0008006" key="5">
    <source>
        <dbReference type="Google" id="ProtNLM"/>
    </source>
</evidence>
<feature type="domain" description="Glycosyl transferase family 1" evidence="1">
    <location>
        <begin position="189"/>
        <end position="359"/>
    </location>
</feature>
<dbReference type="HOGENOM" id="CLU_009583_8_0_9"/>
<evidence type="ECO:0000313" key="4">
    <source>
        <dbReference type="Proteomes" id="UP000003763"/>
    </source>
</evidence>
<dbReference type="InterPro" id="IPR050194">
    <property type="entry name" value="Glycosyltransferase_grp1"/>
</dbReference>
<evidence type="ECO:0000259" key="1">
    <source>
        <dbReference type="Pfam" id="PF00534"/>
    </source>
</evidence>
<proteinExistence type="predicted"/>
<dbReference type="EMBL" id="ADLJ01000029">
    <property type="protein sequence ID" value="EHE97666.1"/>
    <property type="molecule type" value="Genomic_DNA"/>
</dbReference>
<dbReference type="eggNOG" id="COG0438">
    <property type="taxonomic scope" value="Bacteria"/>
</dbReference>
<accession>G5HMF8</accession>
<evidence type="ECO:0000313" key="3">
    <source>
        <dbReference type="EMBL" id="EHE97666.1"/>
    </source>
</evidence>
<dbReference type="Pfam" id="PF00534">
    <property type="entry name" value="Glycos_transf_1"/>
    <property type="match status" value="1"/>
</dbReference>
<dbReference type="RefSeq" id="WP_007865155.1">
    <property type="nucleotide sequence ID" value="NZ_JH376424.1"/>
</dbReference>
<dbReference type="Proteomes" id="UP000003763">
    <property type="component" value="Unassembled WGS sequence"/>
</dbReference>
<dbReference type="PANTHER" id="PTHR45947">
    <property type="entry name" value="SULFOQUINOVOSYL TRANSFERASE SQD2"/>
    <property type="match status" value="1"/>
</dbReference>
<evidence type="ECO:0000259" key="2">
    <source>
        <dbReference type="Pfam" id="PF13477"/>
    </source>
</evidence>
<gene>
    <name evidence="3" type="ORF">HMPREF9469_03770</name>
</gene>